<feature type="domain" description="Aminoglycoside phosphotransferase" evidence="1">
    <location>
        <begin position="26"/>
        <end position="243"/>
    </location>
</feature>
<proteinExistence type="predicted"/>
<dbReference type="InterPro" id="IPR002575">
    <property type="entry name" value="Aminoglycoside_PTrfase"/>
</dbReference>
<dbReference type="Proteomes" id="UP000217792">
    <property type="component" value="Chromosome"/>
</dbReference>
<dbReference type="EMBL" id="AP014880">
    <property type="protein sequence ID" value="BAW16842.1"/>
    <property type="molecule type" value="Genomic_DNA"/>
</dbReference>
<dbReference type="Pfam" id="PF01636">
    <property type="entry name" value="APH"/>
    <property type="match status" value="1"/>
</dbReference>
<gene>
    <name evidence="2" type="ORF">SITYG_08590</name>
</gene>
<protein>
    <recommendedName>
        <fullName evidence="1">Aminoglycoside phosphotransferase domain-containing protein</fullName>
    </recommendedName>
</protein>
<dbReference type="Gene3D" id="3.90.1200.10">
    <property type="match status" value="1"/>
</dbReference>
<sequence length="322" mass="38255">MFFQPFQNEILIKNLLRDLYGEDISLRPLSGGTENLNYVMNERVVVRILYLPQTSPLFYEAKSYLKREIQFVNALYEEELNDFAYLPFQDGEWIFSLNVNKGILYVMQSVYLKGKTISFEKNIIPQIAQKIVHFHDFSKESCIEYQRIPVYDDLVSSLHIRLFSYEKELEKDISNYKNYWELFQINTSILEKAKQAQPALFIHNDLHADNILFHKDKLTILDFGDARYSLPEEDIGTFLWGLSLKTDVSSFPELANLFFSNYTRDINPELCYRFALQRFLEVHLFYLVENQKNSALMKYQKVKFTKEKVMIDYLNHHISFKN</sequence>
<reference evidence="2 3" key="1">
    <citation type="journal article" date="2017" name="Infect. Immun.">
        <title>Characterization of the Pathogenicity of Streptococcus intermedius TYG1620 Isolated from a Human Brain Abscess Based on the Complete Genome Sequence with Transcriptome Analysis and Transposon Mutagenesis in a Murine Subcutaneous Abscess Model.</title>
        <authorList>
            <person name="Hasegawa N."/>
            <person name="Sekizuka T."/>
            <person name="Sugi Y."/>
            <person name="Kawakami N."/>
            <person name="Ogasawara Y."/>
            <person name="Kato K."/>
            <person name="Yamashita A."/>
            <person name="Takeuchi F."/>
            <person name="Kuroda M."/>
        </authorList>
    </citation>
    <scope>NUCLEOTIDE SEQUENCE [LARGE SCALE GENOMIC DNA]</scope>
    <source>
        <strain evidence="2 3">TYG1620</strain>
    </source>
</reference>
<dbReference type="AlphaFoldDB" id="A0AAD1C905"/>
<organism evidence="2 3">
    <name type="scientific">Streptococcus intermedius</name>
    <dbReference type="NCBI Taxonomy" id="1338"/>
    <lineage>
        <taxon>Bacteria</taxon>
        <taxon>Bacillati</taxon>
        <taxon>Bacillota</taxon>
        <taxon>Bacilli</taxon>
        <taxon>Lactobacillales</taxon>
        <taxon>Streptococcaceae</taxon>
        <taxon>Streptococcus</taxon>
        <taxon>Streptococcus anginosus group</taxon>
    </lineage>
</organism>
<evidence type="ECO:0000313" key="3">
    <source>
        <dbReference type="Proteomes" id="UP000217792"/>
    </source>
</evidence>
<evidence type="ECO:0000259" key="1">
    <source>
        <dbReference type="Pfam" id="PF01636"/>
    </source>
</evidence>
<name>A0AAD1C905_STRIT</name>
<dbReference type="RefSeq" id="WP_096362781.1">
    <property type="nucleotide sequence ID" value="NZ_AP014880.1"/>
</dbReference>
<accession>A0AAD1C905</accession>
<evidence type="ECO:0000313" key="2">
    <source>
        <dbReference type="EMBL" id="BAW16842.1"/>
    </source>
</evidence>
<dbReference type="InterPro" id="IPR011009">
    <property type="entry name" value="Kinase-like_dom_sf"/>
</dbReference>
<dbReference type="SUPFAM" id="SSF56112">
    <property type="entry name" value="Protein kinase-like (PK-like)"/>
    <property type="match status" value="1"/>
</dbReference>